<dbReference type="Gene3D" id="1.10.10.10">
    <property type="entry name" value="Winged helix-like DNA-binding domain superfamily/Winged helix DNA-binding domain"/>
    <property type="match status" value="1"/>
</dbReference>
<dbReference type="SMART" id="SM00347">
    <property type="entry name" value="HTH_MARR"/>
    <property type="match status" value="1"/>
</dbReference>
<keyword evidence="1" id="KW-0805">Transcription regulation</keyword>
<dbReference type="InterPro" id="IPR036390">
    <property type="entry name" value="WH_DNA-bd_sf"/>
</dbReference>
<dbReference type="Proteomes" id="UP000248659">
    <property type="component" value="Unassembled WGS sequence"/>
</dbReference>
<dbReference type="InterPro" id="IPR036388">
    <property type="entry name" value="WH-like_DNA-bd_sf"/>
</dbReference>
<dbReference type="PANTHER" id="PTHR42756:SF1">
    <property type="entry name" value="TRANSCRIPTIONAL REPRESSOR OF EMRAB OPERON"/>
    <property type="match status" value="1"/>
</dbReference>
<comment type="caution">
    <text evidence="5">The sequence shown here is derived from an EMBL/GenBank/DDBJ whole genome shotgun (WGS) entry which is preliminary data.</text>
</comment>
<evidence type="ECO:0000256" key="2">
    <source>
        <dbReference type="ARBA" id="ARBA00023125"/>
    </source>
</evidence>
<dbReference type="Pfam" id="PF12802">
    <property type="entry name" value="MarR_2"/>
    <property type="match status" value="1"/>
</dbReference>
<organism evidence="5 6">
    <name type="scientific">Rhodovulum viride</name>
    <dbReference type="NCBI Taxonomy" id="1231134"/>
    <lineage>
        <taxon>Bacteria</taxon>
        <taxon>Pseudomonadati</taxon>
        <taxon>Pseudomonadota</taxon>
        <taxon>Alphaproteobacteria</taxon>
        <taxon>Rhodobacterales</taxon>
        <taxon>Paracoccaceae</taxon>
        <taxon>Rhodovulum</taxon>
    </lineage>
</organism>
<evidence type="ECO:0000256" key="3">
    <source>
        <dbReference type="ARBA" id="ARBA00023163"/>
    </source>
</evidence>
<name>A0ABX9DMI9_9RHOB</name>
<dbReference type="RefSeq" id="WP_112314623.1">
    <property type="nucleotide sequence ID" value="NZ_MUAV01000002.1"/>
</dbReference>
<dbReference type="EMBL" id="MUAV01000002">
    <property type="protein sequence ID" value="RAP42874.1"/>
    <property type="molecule type" value="Genomic_DNA"/>
</dbReference>
<evidence type="ECO:0000259" key="4">
    <source>
        <dbReference type="PROSITE" id="PS50995"/>
    </source>
</evidence>
<dbReference type="PRINTS" id="PR00598">
    <property type="entry name" value="HTHMARR"/>
</dbReference>
<evidence type="ECO:0000313" key="5">
    <source>
        <dbReference type="EMBL" id="RAP42874.1"/>
    </source>
</evidence>
<evidence type="ECO:0000313" key="6">
    <source>
        <dbReference type="Proteomes" id="UP000248659"/>
    </source>
</evidence>
<dbReference type="InterPro" id="IPR023187">
    <property type="entry name" value="Tscrpt_reg_MarR-type_CS"/>
</dbReference>
<protein>
    <submittedName>
        <fullName evidence="5">MarR family transcriptional regulator</fullName>
    </submittedName>
</protein>
<dbReference type="SUPFAM" id="SSF46785">
    <property type="entry name" value="Winged helix' DNA-binding domain"/>
    <property type="match status" value="1"/>
</dbReference>
<dbReference type="PROSITE" id="PS50995">
    <property type="entry name" value="HTH_MARR_2"/>
    <property type="match status" value="1"/>
</dbReference>
<keyword evidence="6" id="KW-1185">Reference proteome</keyword>
<reference evidence="5 6" key="1">
    <citation type="submission" date="2017-01" db="EMBL/GenBank/DDBJ databases">
        <title>Genome sequence of Rhodovulum viride JA756.</title>
        <authorList>
            <person name="Lakshmi K.V."/>
            <person name="Tushar L.D."/>
            <person name="Sasikala C."/>
            <person name="Venkataramana C."/>
        </authorList>
    </citation>
    <scope>NUCLEOTIDE SEQUENCE [LARGE SCALE GENOMIC DNA]</scope>
    <source>
        <strain evidence="5 6">JA756</strain>
    </source>
</reference>
<accession>A0ABX9DMI9</accession>
<dbReference type="InterPro" id="IPR000835">
    <property type="entry name" value="HTH_MarR-typ"/>
</dbReference>
<dbReference type="PANTHER" id="PTHR42756">
    <property type="entry name" value="TRANSCRIPTIONAL REGULATOR, MARR"/>
    <property type="match status" value="1"/>
</dbReference>
<feature type="domain" description="HTH marR-type" evidence="4">
    <location>
        <begin position="6"/>
        <end position="138"/>
    </location>
</feature>
<keyword evidence="2" id="KW-0238">DNA-binding</keyword>
<keyword evidence="3" id="KW-0804">Transcription</keyword>
<gene>
    <name evidence="5" type="ORF">BYZ73_01455</name>
</gene>
<sequence length="144" mass="16104">MSFDKDDSAGYLANHMARLFAAALTRRIAPLGLMPGQFMVLLELWREDGLTQRDLVERLDVEQATMANTLNRMERDGLITREPDAADRRARRVRLTDRARALEAPATEAATEVNARALARLAPGDRARFSEMLQGVIAALRADR</sequence>
<dbReference type="PROSITE" id="PS01117">
    <property type="entry name" value="HTH_MARR_1"/>
    <property type="match status" value="1"/>
</dbReference>
<proteinExistence type="predicted"/>
<evidence type="ECO:0000256" key="1">
    <source>
        <dbReference type="ARBA" id="ARBA00023015"/>
    </source>
</evidence>